<comment type="caution">
    <text evidence="1">The sequence shown here is derived from an EMBL/GenBank/DDBJ whole genome shotgun (WGS) entry which is preliminary data.</text>
</comment>
<dbReference type="RefSeq" id="WP_206822727.1">
    <property type="nucleotide sequence ID" value="NZ_JAEMWU010000001.1"/>
</dbReference>
<gene>
    <name evidence="1" type="ORF">JF543_03230</name>
</gene>
<dbReference type="Proteomes" id="UP000664385">
    <property type="component" value="Unassembled WGS sequence"/>
</dbReference>
<dbReference type="AlphaFoldDB" id="A0A939IUF4"/>
<evidence type="ECO:0000313" key="2">
    <source>
        <dbReference type="Proteomes" id="UP000664385"/>
    </source>
</evidence>
<name>A0A939IUF4_9MICO</name>
<sequence>MYDTIYLHQRVATIDSERRDVLLERARIAREHPERIAPRRTFVRRLLRGSFAPGKATADATVAAPAVIDARACATGRAAAEAL</sequence>
<reference evidence="1" key="1">
    <citation type="submission" date="2020-12" db="EMBL/GenBank/DDBJ databases">
        <title>PHA producing bacteria isolated from mangrove.</title>
        <authorList>
            <person name="Zheng W."/>
            <person name="Yu S."/>
            <person name="Huang Y."/>
        </authorList>
    </citation>
    <scope>NUCLEOTIDE SEQUENCE</scope>
    <source>
        <strain evidence="1">GN8-5</strain>
    </source>
</reference>
<dbReference type="EMBL" id="JAEMWU010000001">
    <property type="protein sequence ID" value="MBN8204969.1"/>
    <property type="molecule type" value="Genomic_DNA"/>
</dbReference>
<evidence type="ECO:0000313" key="1">
    <source>
        <dbReference type="EMBL" id="MBN8204969.1"/>
    </source>
</evidence>
<proteinExistence type="predicted"/>
<protein>
    <submittedName>
        <fullName evidence="1">Uncharacterized protein</fullName>
    </submittedName>
</protein>
<accession>A0A939IUF4</accession>
<organism evidence="1 2">
    <name type="scientific">Microbacterium esteraromaticum</name>
    <dbReference type="NCBI Taxonomy" id="57043"/>
    <lineage>
        <taxon>Bacteria</taxon>
        <taxon>Bacillati</taxon>
        <taxon>Actinomycetota</taxon>
        <taxon>Actinomycetes</taxon>
        <taxon>Micrococcales</taxon>
        <taxon>Microbacteriaceae</taxon>
        <taxon>Microbacterium</taxon>
    </lineage>
</organism>